<dbReference type="RefSeq" id="WP_184344173.1">
    <property type="nucleotide sequence ID" value="NZ_JACHIG010000016.1"/>
</dbReference>
<dbReference type="InterPro" id="IPR006195">
    <property type="entry name" value="aa-tRNA-synth_II"/>
</dbReference>
<evidence type="ECO:0000313" key="3">
    <source>
        <dbReference type="Proteomes" id="UP000590740"/>
    </source>
</evidence>
<proteinExistence type="predicted"/>
<evidence type="ECO:0000313" key="2">
    <source>
        <dbReference type="EMBL" id="MBB5035407.1"/>
    </source>
</evidence>
<keyword evidence="2" id="KW-0030">Aminoacyl-tRNA synthetase</keyword>
<evidence type="ECO:0000259" key="1">
    <source>
        <dbReference type="PROSITE" id="PS50862"/>
    </source>
</evidence>
<dbReference type="EMBL" id="JACHIG010000016">
    <property type="protein sequence ID" value="MBB5035407.1"/>
    <property type="molecule type" value="Genomic_DNA"/>
</dbReference>
<organism evidence="2 3">
    <name type="scientific">Prosthecobacter vanneervenii</name>
    <dbReference type="NCBI Taxonomy" id="48466"/>
    <lineage>
        <taxon>Bacteria</taxon>
        <taxon>Pseudomonadati</taxon>
        <taxon>Verrucomicrobiota</taxon>
        <taxon>Verrucomicrobiia</taxon>
        <taxon>Verrucomicrobiales</taxon>
        <taxon>Verrucomicrobiaceae</taxon>
        <taxon>Prosthecobacter</taxon>
    </lineage>
</organism>
<dbReference type="NCBIfam" id="NF005479">
    <property type="entry name" value="PRK07080.1"/>
    <property type="match status" value="1"/>
</dbReference>
<accession>A0A7W7YFW1</accession>
<keyword evidence="3" id="KW-1185">Reference proteome</keyword>
<keyword evidence="2" id="KW-0436">Ligase</keyword>
<name>A0A7W7YFW1_9BACT</name>
<comment type="caution">
    <text evidence="2">The sequence shown here is derived from an EMBL/GenBank/DDBJ whole genome shotgun (WGS) entry which is preliminary data.</text>
</comment>
<protein>
    <submittedName>
        <fullName evidence="2">Seryl-tRNA synthetase</fullName>
    </submittedName>
</protein>
<sequence length="311" mass="34644">MTCSSTSSLPLTEAYQAFLDQVTEAGLLISLGVRGVYGYGGTFDAVLQGFDRLVTKRASGFKADVMRLPGLLSREHYLKTSHMENFPDLMGSVHSFMGRDREHIAMLAKRENGEDWTQDLKPSELMLSPACCYPLYPTATGTLTSEGRIVDLLSQVFRHEPSIDPCRLQFFRQREFVRIGTAEQALEHRRRCLELGRDTLAEVGLEVDIVLANDPFFGRGGRVMAASQKDQDLKHEFTFAVATAEKPTAIASTNCHLDYFGKAFDIKLPNGEPAHSACIGFGLERITLALFKHHGFDPDRWPADVKNALEL</sequence>
<dbReference type="Gene3D" id="3.30.930.10">
    <property type="entry name" value="Bira Bifunctional Protein, Domain 2"/>
    <property type="match status" value="1"/>
</dbReference>
<dbReference type="Proteomes" id="UP000590740">
    <property type="component" value="Unassembled WGS sequence"/>
</dbReference>
<dbReference type="AlphaFoldDB" id="A0A7W7YFW1"/>
<dbReference type="PROSITE" id="PS50862">
    <property type="entry name" value="AA_TRNA_LIGASE_II"/>
    <property type="match status" value="1"/>
</dbReference>
<feature type="domain" description="Aminoacyl-transfer RNA synthetases class-II family profile" evidence="1">
    <location>
        <begin position="154"/>
        <end position="298"/>
    </location>
</feature>
<reference evidence="2 3" key="1">
    <citation type="submission" date="2020-08" db="EMBL/GenBank/DDBJ databases">
        <title>Genomic Encyclopedia of Type Strains, Phase IV (KMG-IV): sequencing the most valuable type-strain genomes for metagenomic binning, comparative biology and taxonomic classification.</title>
        <authorList>
            <person name="Goeker M."/>
        </authorList>
    </citation>
    <scope>NUCLEOTIDE SEQUENCE [LARGE SCALE GENOMIC DNA]</scope>
    <source>
        <strain evidence="2 3">DSM 12252</strain>
    </source>
</reference>
<dbReference type="SUPFAM" id="SSF55681">
    <property type="entry name" value="Class II aaRS and biotin synthetases"/>
    <property type="match status" value="1"/>
</dbReference>
<gene>
    <name evidence="2" type="ORF">HNQ65_005017</name>
</gene>
<dbReference type="GO" id="GO:0004812">
    <property type="term" value="F:aminoacyl-tRNA ligase activity"/>
    <property type="evidence" value="ECO:0007669"/>
    <property type="project" value="UniProtKB-KW"/>
</dbReference>
<dbReference type="CDD" id="cd00670">
    <property type="entry name" value="Gly_His_Pro_Ser_Thr_tRS_core"/>
    <property type="match status" value="1"/>
</dbReference>
<dbReference type="InterPro" id="IPR045864">
    <property type="entry name" value="aa-tRNA-synth_II/BPL/LPL"/>
</dbReference>